<comment type="caution">
    <text evidence="6">The sequence shown here is derived from an EMBL/GenBank/DDBJ whole genome shotgun (WGS) entry which is preliminary data.</text>
</comment>
<name>A0A8K0WLS6_9HYPO</name>
<keyword evidence="7" id="KW-1185">Reference proteome</keyword>
<evidence type="ECO:0000256" key="5">
    <source>
        <dbReference type="SAM" id="SignalP"/>
    </source>
</evidence>
<gene>
    <name evidence="6" type="ORF">B0I35DRAFT_483679</name>
</gene>
<organism evidence="6 7">
    <name type="scientific">Stachybotrys elegans</name>
    <dbReference type="NCBI Taxonomy" id="80388"/>
    <lineage>
        <taxon>Eukaryota</taxon>
        <taxon>Fungi</taxon>
        <taxon>Dikarya</taxon>
        <taxon>Ascomycota</taxon>
        <taxon>Pezizomycotina</taxon>
        <taxon>Sordariomycetes</taxon>
        <taxon>Hypocreomycetidae</taxon>
        <taxon>Hypocreales</taxon>
        <taxon>Stachybotryaceae</taxon>
        <taxon>Stachybotrys</taxon>
    </lineage>
</organism>
<keyword evidence="4" id="KW-0443">Lipid metabolism</keyword>
<evidence type="ECO:0000256" key="4">
    <source>
        <dbReference type="ARBA" id="ARBA00023098"/>
    </source>
</evidence>
<evidence type="ECO:0000256" key="1">
    <source>
        <dbReference type="ARBA" id="ARBA00013201"/>
    </source>
</evidence>
<dbReference type="Proteomes" id="UP000813444">
    <property type="component" value="Unassembled WGS sequence"/>
</dbReference>
<dbReference type="EMBL" id="JAGPNK010000017">
    <property type="protein sequence ID" value="KAH7305930.1"/>
    <property type="molecule type" value="Genomic_DNA"/>
</dbReference>
<dbReference type="GO" id="GO:0016042">
    <property type="term" value="P:lipid catabolic process"/>
    <property type="evidence" value="ECO:0007669"/>
    <property type="project" value="UniProtKB-KW"/>
</dbReference>
<dbReference type="OrthoDB" id="2363873at2759"/>
<keyword evidence="2" id="KW-0378">Hydrolase</keyword>
<dbReference type="EC" id="3.1.1.47" evidence="1"/>
<dbReference type="Pfam" id="PF03403">
    <property type="entry name" value="PAF-AH_p_II"/>
    <property type="match status" value="2"/>
</dbReference>
<dbReference type="InterPro" id="IPR029058">
    <property type="entry name" value="AB_hydrolase_fold"/>
</dbReference>
<keyword evidence="3" id="KW-0442">Lipid degradation</keyword>
<sequence length="366" mass="40455">MKAKFHQSAVLALLLGLVSQVRPEPVPEPIGPYNVGARRLVIDFVNPDDPTAPNNISTEYMATIYYPTEDAPGAPSPYVEPELAQMYADVYDFNISHLTTTVRWHASFLPKPAGPTIIFSPGGWGPPTDGSSILLADLASQGYVVAALDHPYEQPFLRYPNGTGLAGLPINFQYTEEFVYALHAVRVREMVHFAGYWPELVRRMCAPFETKRLGAFGISFGGSASLDAALESDAIGAAINLDGSIFGRAAANEPDSDIKKPTLLLAFWNHSPSTDGSWADFVARQSGWWRNIMVNGTVHADWSDMTFWKIWGTSRPMGTIDGRRMVQIRSAYVTAFFDEHLRGEDSPLMDEPAAEWPEVLISHRHL</sequence>
<proteinExistence type="predicted"/>
<evidence type="ECO:0000313" key="7">
    <source>
        <dbReference type="Proteomes" id="UP000813444"/>
    </source>
</evidence>
<dbReference type="Gene3D" id="3.40.50.1820">
    <property type="entry name" value="alpha/beta hydrolase"/>
    <property type="match status" value="1"/>
</dbReference>
<evidence type="ECO:0000256" key="2">
    <source>
        <dbReference type="ARBA" id="ARBA00022801"/>
    </source>
</evidence>
<evidence type="ECO:0000256" key="3">
    <source>
        <dbReference type="ARBA" id="ARBA00022963"/>
    </source>
</evidence>
<dbReference type="SUPFAM" id="SSF53474">
    <property type="entry name" value="alpha/beta-Hydrolases"/>
    <property type="match status" value="1"/>
</dbReference>
<feature type="signal peptide" evidence="5">
    <location>
        <begin position="1"/>
        <end position="23"/>
    </location>
</feature>
<reference evidence="6" key="1">
    <citation type="journal article" date="2021" name="Nat. Commun.">
        <title>Genetic determinants of endophytism in the Arabidopsis root mycobiome.</title>
        <authorList>
            <person name="Mesny F."/>
            <person name="Miyauchi S."/>
            <person name="Thiergart T."/>
            <person name="Pickel B."/>
            <person name="Atanasova L."/>
            <person name="Karlsson M."/>
            <person name="Huettel B."/>
            <person name="Barry K.W."/>
            <person name="Haridas S."/>
            <person name="Chen C."/>
            <person name="Bauer D."/>
            <person name="Andreopoulos W."/>
            <person name="Pangilinan J."/>
            <person name="LaButti K."/>
            <person name="Riley R."/>
            <person name="Lipzen A."/>
            <person name="Clum A."/>
            <person name="Drula E."/>
            <person name="Henrissat B."/>
            <person name="Kohler A."/>
            <person name="Grigoriev I.V."/>
            <person name="Martin F.M."/>
            <person name="Hacquard S."/>
        </authorList>
    </citation>
    <scope>NUCLEOTIDE SEQUENCE</scope>
    <source>
        <strain evidence="6">MPI-CAGE-CH-0235</strain>
    </source>
</reference>
<dbReference type="AlphaFoldDB" id="A0A8K0WLS6"/>
<dbReference type="PANTHER" id="PTHR10272:SF14">
    <property type="entry name" value="PAF ACETYLHYDROLASE FAMILY PROTEIN"/>
    <property type="match status" value="1"/>
</dbReference>
<evidence type="ECO:0000313" key="6">
    <source>
        <dbReference type="EMBL" id="KAH7305930.1"/>
    </source>
</evidence>
<dbReference type="PANTHER" id="PTHR10272">
    <property type="entry name" value="PLATELET-ACTIVATING FACTOR ACETYLHYDROLASE"/>
    <property type="match status" value="1"/>
</dbReference>
<feature type="chain" id="PRO_5035467145" description="1-alkyl-2-acetylglycerophosphocholine esterase" evidence="5">
    <location>
        <begin position="24"/>
        <end position="366"/>
    </location>
</feature>
<accession>A0A8K0WLS6</accession>
<protein>
    <recommendedName>
        <fullName evidence="1">1-alkyl-2-acetylglycerophosphocholine esterase</fullName>
        <ecNumber evidence="1">3.1.1.47</ecNumber>
    </recommendedName>
</protein>
<dbReference type="GO" id="GO:0003847">
    <property type="term" value="F:1-alkyl-2-acetylglycerophosphocholine esterase activity"/>
    <property type="evidence" value="ECO:0007669"/>
    <property type="project" value="UniProtKB-EC"/>
</dbReference>
<keyword evidence="5" id="KW-0732">Signal</keyword>